<keyword evidence="2" id="KW-0238">DNA-binding</keyword>
<dbReference type="SUPFAM" id="SSF46785">
    <property type="entry name" value="Winged helix' DNA-binding domain"/>
    <property type="match status" value="1"/>
</dbReference>
<dbReference type="GO" id="GO:0003700">
    <property type="term" value="F:DNA-binding transcription factor activity"/>
    <property type="evidence" value="ECO:0007669"/>
    <property type="project" value="InterPro"/>
</dbReference>
<dbReference type="InterPro" id="IPR036390">
    <property type="entry name" value="WH_DNA-bd_sf"/>
</dbReference>
<evidence type="ECO:0000256" key="1">
    <source>
        <dbReference type="ARBA" id="ARBA00023015"/>
    </source>
</evidence>
<dbReference type="InterPro" id="IPR036388">
    <property type="entry name" value="WH-like_DNA-bd_sf"/>
</dbReference>
<dbReference type="Pfam" id="PF22381">
    <property type="entry name" value="Staph_reg_Sar_Rot"/>
    <property type="match status" value="1"/>
</dbReference>
<dbReference type="EMBL" id="SCWB01000024">
    <property type="protein sequence ID" value="TDM05182.1"/>
    <property type="molecule type" value="Genomic_DNA"/>
</dbReference>
<sequence>MSGNFEEKEGKDMPIKRKLETSINFYEHLGRDYQLVNEFTEQHNLSIYEFQLLLIIFKSESIQLRSIIQSELMKPNQINKAVKNLYDMKLINKERLPMDERTVELSIRENHIEYVKELVKDFGTLVESYQLEAMHQLNA</sequence>
<evidence type="ECO:0000313" key="6">
    <source>
        <dbReference type="Proteomes" id="UP000294802"/>
    </source>
</evidence>
<keyword evidence="1" id="KW-0805">Transcription regulation</keyword>
<dbReference type="AlphaFoldDB" id="A0A4R6BS34"/>
<feature type="domain" description="HTH marR-type" evidence="4">
    <location>
        <begin position="38"/>
        <end position="136"/>
    </location>
</feature>
<dbReference type="OrthoDB" id="2418217at2"/>
<name>A0A4R6BS34_9STAP</name>
<gene>
    <name evidence="5" type="ORF">ERX29_10480</name>
</gene>
<keyword evidence="6" id="KW-1185">Reference proteome</keyword>
<evidence type="ECO:0000256" key="2">
    <source>
        <dbReference type="ARBA" id="ARBA00023125"/>
    </source>
</evidence>
<dbReference type="RefSeq" id="WP_133444625.1">
    <property type="nucleotide sequence ID" value="NZ_SCWB01000024.1"/>
</dbReference>
<dbReference type="InterPro" id="IPR000835">
    <property type="entry name" value="HTH_MarR-typ"/>
</dbReference>
<dbReference type="GO" id="GO:0003677">
    <property type="term" value="F:DNA binding"/>
    <property type="evidence" value="ECO:0007669"/>
    <property type="project" value="UniProtKB-KW"/>
</dbReference>
<dbReference type="InterPro" id="IPR055166">
    <property type="entry name" value="Transc_reg_Sar_Rot_HTH"/>
</dbReference>
<evidence type="ECO:0000256" key="3">
    <source>
        <dbReference type="ARBA" id="ARBA00023163"/>
    </source>
</evidence>
<accession>A0A4R6BS34</accession>
<evidence type="ECO:0000259" key="4">
    <source>
        <dbReference type="SMART" id="SM00347"/>
    </source>
</evidence>
<protein>
    <recommendedName>
        <fullName evidence="4">HTH marR-type domain-containing protein</fullName>
    </recommendedName>
</protein>
<organism evidence="5 6">
    <name type="scientific">Macrococcus lamae</name>
    <dbReference type="NCBI Taxonomy" id="198484"/>
    <lineage>
        <taxon>Bacteria</taxon>
        <taxon>Bacillati</taxon>
        <taxon>Bacillota</taxon>
        <taxon>Bacilli</taxon>
        <taxon>Bacillales</taxon>
        <taxon>Staphylococcaceae</taxon>
        <taxon>Macrococcus</taxon>
    </lineage>
</organism>
<reference evidence="5 6" key="1">
    <citation type="submission" date="2019-01" db="EMBL/GenBank/DDBJ databases">
        <title>Draft genome sequences of the type strains of six Macrococcus species.</title>
        <authorList>
            <person name="Mazhar S."/>
            <person name="Altermann E."/>
            <person name="Hill C."/>
            <person name="Mcauliffe O."/>
        </authorList>
    </citation>
    <scope>NUCLEOTIDE SEQUENCE [LARGE SCALE GENOMIC DNA]</scope>
    <source>
        <strain evidence="5 6">CCM4815</strain>
    </source>
</reference>
<dbReference type="SMART" id="SM00347">
    <property type="entry name" value="HTH_MARR"/>
    <property type="match status" value="1"/>
</dbReference>
<comment type="caution">
    <text evidence="5">The sequence shown here is derived from an EMBL/GenBank/DDBJ whole genome shotgun (WGS) entry which is preliminary data.</text>
</comment>
<evidence type="ECO:0000313" key="5">
    <source>
        <dbReference type="EMBL" id="TDM05182.1"/>
    </source>
</evidence>
<keyword evidence="3" id="KW-0804">Transcription</keyword>
<dbReference type="Gene3D" id="1.10.10.10">
    <property type="entry name" value="Winged helix-like DNA-binding domain superfamily/Winged helix DNA-binding domain"/>
    <property type="match status" value="1"/>
</dbReference>
<dbReference type="Proteomes" id="UP000294802">
    <property type="component" value="Unassembled WGS sequence"/>
</dbReference>
<proteinExistence type="predicted"/>